<keyword evidence="1" id="KW-0812">Transmembrane</keyword>
<dbReference type="EMBL" id="JAPDDR010000011">
    <property type="protein sequence ID" value="MCW1915948.1"/>
    <property type="molecule type" value="Genomic_DNA"/>
</dbReference>
<feature type="transmembrane region" description="Helical" evidence="1">
    <location>
        <begin position="45"/>
        <end position="78"/>
    </location>
</feature>
<gene>
    <name evidence="2" type="ORF">OJ996_20335</name>
</gene>
<dbReference type="Proteomes" id="UP001165653">
    <property type="component" value="Unassembled WGS sequence"/>
</dbReference>
<organism evidence="2 3">
    <name type="scientific">Luteolibacter rhizosphaerae</name>
    <dbReference type="NCBI Taxonomy" id="2989719"/>
    <lineage>
        <taxon>Bacteria</taxon>
        <taxon>Pseudomonadati</taxon>
        <taxon>Verrucomicrobiota</taxon>
        <taxon>Verrucomicrobiia</taxon>
        <taxon>Verrucomicrobiales</taxon>
        <taxon>Verrucomicrobiaceae</taxon>
        <taxon>Luteolibacter</taxon>
    </lineage>
</organism>
<evidence type="ECO:0008006" key="4">
    <source>
        <dbReference type="Google" id="ProtNLM"/>
    </source>
</evidence>
<evidence type="ECO:0000256" key="1">
    <source>
        <dbReference type="SAM" id="Phobius"/>
    </source>
</evidence>
<name>A0ABT3G7W6_9BACT</name>
<proteinExistence type="predicted"/>
<keyword evidence="3" id="KW-1185">Reference proteome</keyword>
<evidence type="ECO:0000313" key="2">
    <source>
        <dbReference type="EMBL" id="MCW1915948.1"/>
    </source>
</evidence>
<protein>
    <recommendedName>
        <fullName evidence="4">SPW repeat-containing protein</fullName>
    </recommendedName>
</protein>
<comment type="caution">
    <text evidence="2">The sequence shown here is derived from an EMBL/GenBank/DDBJ whole genome shotgun (WGS) entry which is preliminary data.</text>
</comment>
<accession>A0ABT3G7W6</accession>
<sequence length="126" mass="13860">MIPLRRHLLRPLRHPEFTGPGMLCLAVGSAFIGYAWAIQPVAEALWIGGLLLVTGAALLLQTWVGTALFIAVLALCLIDGNGRIEWTGMGVIRLASGLVFVASMVHCVIEQITYLRFRRKHRIAEI</sequence>
<keyword evidence="1" id="KW-0472">Membrane</keyword>
<feature type="transmembrane region" description="Helical" evidence="1">
    <location>
        <begin position="90"/>
        <end position="112"/>
    </location>
</feature>
<reference evidence="2" key="1">
    <citation type="submission" date="2022-10" db="EMBL/GenBank/DDBJ databases">
        <title>Luteolibacter sp. GHJ8, whole genome shotgun sequencing project.</title>
        <authorList>
            <person name="Zhao G."/>
            <person name="Shen L."/>
        </authorList>
    </citation>
    <scope>NUCLEOTIDE SEQUENCE</scope>
    <source>
        <strain evidence="2">GHJ8</strain>
    </source>
</reference>
<feature type="transmembrane region" description="Helical" evidence="1">
    <location>
        <begin position="21"/>
        <end position="39"/>
    </location>
</feature>
<evidence type="ECO:0000313" key="3">
    <source>
        <dbReference type="Proteomes" id="UP001165653"/>
    </source>
</evidence>
<dbReference type="RefSeq" id="WP_264515511.1">
    <property type="nucleotide sequence ID" value="NZ_JAPDDR010000011.1"/>
</dbReference>
<keyword evidence="1" id="KW-1133">Transmembrane helix</keyword>